<reference evidence="2" key="1">
    <citation type="journal article" date="2020" name="Stud. Mycol.">
        <title>101 Dothideomycetes genomes: a test case for predicting lifestyles and emergence of pathogens.</title>
        <authorList>
            <person name="Haridas S."/>
            <person name="Albert R."/>
            <person name="Binder M."/>
            <person name="Bloem J."/>
            <person name="Labutti K."/>
            <person name="Salamov A."/>
            <person name="Andreopoulos B."/>
            <person name="Baker S."/>
            <person name="Barry K."/>
            <person name="Bills G."/>
            <person name="Bluhm B."/>
            <person name="Cannon C."/>
            <person name="Castanera R."/>
            <person name="Culley D."/>
            <person name="Daum C."/>
            <person name="Ezra D."/>
            <person name="Gonzalez J."/>
            <person name="Henrissat B."/>
            <person name="Kuo A."/>
            <person name="Liang C."/>
            <person name="Lipzen A."/>
            <person name="Lutzoni F."/>
            <person name="Magnuson J."/>
            <person name="Mondo S."/>
            <person name="Nolan M."/>
            <person name="Ohm R."/>
            <person name="Pangilinan J."/>
            <person name="Park H.-J."/>
            <person name="Ramirez L."/>
            <person name="Alfaro M."/>
            <person name="Sun H."/>
            <person name="Tritt A."/>
            <person name="Yoshinaga Y."/>
            <person name="Zwiers L.-H."/>
            <person name="Turgeon B."/>
            <person name="Goodwin S."/>
            <person name="Spatafora J."/>
            <person name="Crous P."/>
            <person name="Grigoriev I."/>
        </authorList>
    </citation>
    <scope>NUCLEOTIDE SEQUENCE</scope>
    <source>
        <strain evidence="2">CBS 207.26</strain>
    </source>
</reference>
<evidence type="ECO:0000256" key="1">
    <source>
        <dbReference type="SAM" id="MobiDB-lite"/>
    </source>
</evidence>
<dbReference type="OrthoDB" id="4424523at2759"/>
<proteinExistence type="predicted"/>
<evidence type="ECO:0000313" key="3">
    <source>
        <dbReference type="Proteomes" id="UP000800200"/>
    </source>
</evidence>
<dbReference type="AlphaFoldDB" id="A0A6A6DCK0"/>
<keyword evidence="3" id="KW-1185">Reference proteome</keyword>
<name>A0A6A6DCK0_9PEZI</name>
<dbReference type="EMBL" id="ML994735">
    <property type="protein sequence ID" value="KAF2175366.1"/>
    <property type="molecule type" value="Genomic_DNA"/>
</dbReference>
<dbReference type="Proteomes" id="UP000800200">
    <property type="component" value="Unassembled WGS sequence"/>
</dbReference>
<evidence type="ECO:0000313" key="2">
    <source>
        <dbReference type="EMBL" id="KAF2175366.1"/>
    </source>
</evidence>
<sequence length="220" mass="25669">MVLDENEQIRAKLERYPDAKLGFVVYRCAYKDDAEWNQFMEYLNTHTRHNLESGGIGDLYSRLDWNVQQDLSLDGASKKKVREEFRKWINEEHEINLGMPRHRACVMADQDSVESVVKDPMPPEEHDMFGVKWVRLISRYDEDPESDDDEELELFDPSRPLDEQRGDDEEEEDVETPPPPKDEVSSTRVGLSYLVPRVYSLLEAPGWHSFARKDGRAARP</sequence>
<accession>A0A6A6DCK0</accession>
<protein>
    <submittedName>
        <fullName evidence="2">Uncharacterized protein</fullName>
    </submittedName>
</protein>
<feature type="compositionally biased region" description="Acidic residues" evidence="1">
    <location>
        <begin position="143"/>
        <end position="154"/>
    </location>
</feature>
<feature type="compositionally biased region" description="Acidic residues" evidence="1">
    <location>
        <begin position="165"/>
        <end position="175"/>
    </location>
</feature>
<gene>
    <name evidence="2" type="ORF">K469DRAFT_756269</name>
</gene>
<feature type="region of interest" description="Disordered" evidence="1">
    <location>
        <begin position="143"/>
        <end position="188"/>
    </location>
</feature>
<organism evidence="2 3">
    <name type="scientific">Zopfia rhizophila CBS 207.26</name>
    <dbReference type="NCBI Taxonomy" id="1314779"/>
    <lineage>
        <taxon>Eukaryota</taxon>
        <taxon>Fungi</taxon>
        <taxon>Dikarya</taxon>
        <taxon>Ascomycota</taxon>
        <taxon>Pezizomycotina</taxon>
        <taxon>Dothideomycetes</taxon>
        <taxon>Dothideomycetes incertae sedis</taxon>
        <taxon>Zopfiaceae</taxon>
        <taxon>Zopfia</taxon>
    </lineage>
</organism>